<dbReference type="InterPro" id="IPR016140">
    <property type="entry name" value="Bifunc_inhib/LTP/seed_store"/>
</dbReference>
<dbReference type="SUPFAM" id="SSF47699">
    <property type="entry name" value="Bifunctional inhibitor/lipid-transfer protein/seed storage 2S albumin"/>
    <property type="match status" value="1"/>
</dbReference>
<dbReference type="Pfam" id="PF14368">
    <property type="entry name" value="LTP_2"/>
    <property type="match status" value="1"/>
</dbReference>
<dbReference type="InterPro" id="IPR036312">
    <property type="entry name" value="Bifun_inhib/LTP/seed_sf"/>
</dbReference>
<dbReference type="EMBL" id="JBDFQZ010000003">
    <property type="protein sequence ID" value="KAK9741965.1"/>
    <property type="molecule type" value="Genomic_DNA"/>
</dbReference>
<evidence type="ECO:0000259" key="1">
    <source>
        <dbReference type="Pfam" id="PF14368"/>
    </source>
</evidence>
<keyword evidence="3" id="KW-1185">Reference proteome</keyword>
<proteinExistence type="predicted"/>
<organism evidence="2 3">
    <name type="scientific">Saponaria officinalis</name>
    <name type="common">Common soapwort</name>
    <name type="synonym">Lychnis saponaria</name>
    <dbReference type="NCBI Taxonomy" id="3572"/>
    <lineage>
        <taxon>Eukaryota</taxon>
        <taxon>Viridiplantae</taxon>
        <taxon>Streptophyta</taxon>
        <taxon>Embryophyta</taxon>
        <taxon>Tracheophyta</taxon>
        <taxon>Spermatophyta</taxon>
        <taxon>Magnoliopsida</taxon>
        <taxon>eudicotyledons</taxon>
        <taxon>Gunneridae</taxon>
        <taxon>Pentapetalae</taxon>
        <taxon>Caryophyllales</taxon>
        <taxon>Caryophyllaceae</taxon>
        <taxon>Caryophylleae</taxon>
        <taxon>Saponaria</taxon>
    </lineage>
</organism>
<protein>
    <recommendedName>
        <fullName evidence="1">Bifunctional inhibitor/plant lipid transfer protein/seed storage helical domain-containing protein</fullName>
    </recommendedName>
</protein>
<sequence>MAFSINDRVLMFIMCLGLIGVYYGKIKVVNGQCGGDLQGLLTQCATFVQKPGPISDPSQGCCNVIKTIDVDCVCKHIPKQAEEMISMPKAMHCLEFCGKPLAHGTKCGSYTVPLAIMKEKELN</sequence>
<evidence type="ECO:0000313" key="2">
    <source>
        <dbReference type="EMBL" id="KAK9741965.1"/>
    </source>
</evidence>
<dbReference type="Proteomes" id="UP001443914">
    <property type="component" value="Unassembled WGS sequence"/>
</dbReference>
<reference evidence="2" key="1">
    <citation type="submission" date="2024-03" db="EMBL/GenBank/DDBJ databases">
        <title>WGS assembly of Saponaria officinalis var. Norfolk2.</title>
        <authorList>
            <person name="Jenkins J."/>
            <person name="Shu S."/>
            <person name="Grimwood J."/>
            <person name="Barry K."/>
            <person name="Goodstein D."/>
            <person name="Schmutz J."/>
            <person name="Leebens-Mack J."/>
            <person name="Osbourn A."/>
        </authorList>
    </citation>
    <scope>NUCLEOTIDE SEQUENCE [LARGE SCALE GENOMIC DNA]</scope>
    <source>
        <strain evidence="2">JIC</strain>
    </source>
</reference>
<dbReference type="AlphaFoldDB" id="A0AAW1M7B8"/>
<gene>
    <name evidence="2" type="ORF">RND81_03G140100</name>
</gene>
<feature type="domain" description="Bifunctional inhibitor/plant lipid transfer protein/seed storage helical" evidence="1">
    <location>
        <begin position="29"/>
        <end position="107"/>
    </location>
</feature>
<dbReference type="PANTHER" id="PTHR33286:SF54">
    <property type="entry name" value="BIFUNCTIONAL INHIBITOR_LIPID-TRANSFER PROTEIN_SEED STORAGE 2S ALBUMIN SUPERFAMILY PROTEIN"/>
    <property type="match status" value="1"/>
</dbReference>
<dbReference type="CDD" id="cd04660">
    <property type="entry name" value="nsLTP_like"/>
    <property type="match status" value="1"/>
</dbReference>
<evidence type="ECO:0000313" key="3">
    <source>
        <dbReference type="Proteomes" id="UP001443914"/>
    </source>
</evidence>
<comment type="caution">
    <text evidence="2">The sequence shown here is derived from an EMBL/GenBank/DDBJ whole genome shotgun (WGS) entry which is preliminary data.</text>
</comment>
<dbReference type="PANTHER" id="PTHR33286">
    <property type="entry name" value="BIFUNCTIONAL INHIBITOR/LIPID-TRANSFER PROTEIN/SEED STORAGE 2S ALBUMIN SUPERFAMILY PROTEIN"/>
    <property type="match status" value="1"/>
</dbReference>
<dbReference type="Gene3D" id="1.10.110.10">
    <property type="entry name" value="Plant lipid-transfer and hydrophobic proteins"/>
    <property type="match status" value="1"/>
</dbReference>
<name>A0AAW1M7B8_SAPOF</name>
<accession>A0AAW1M7B8</accession>
<dbReference type="InterPro" id="IPR044741">
    <property type="entry name" value="NsLTP-like"/>
</dbReference>